<evidence type="ECO:0000313" key="3">
    <source>
        <dbReference type="Proteomes" id="UP000314294"/>
    </source>
</evidence>
<proteinExistence type="predicted"/>
<dbReference type="EMBL" id="SRLO01000178">
    <property type="protein sequence ID" value="TNN69256.1"/>
    <property type="molecule type" value="Genomic_DNA"/>
</dbReference>
<gene>
    <name evidence="2" type="ORF">EYF80_020573</name>
</gene>
<keyword evidence="3" id="KW-1185">Reference proteome</keyword>
<name>A0A4Z2HTT3_9TELE</name>
<evidence type="ECO:0000256" key="1">
    <source>
        <dbReference type="SAM" id="MobiDB-lite"/>
    </source>
</evidence>
<dbReference type="AlphaFoldDB" id="A0A4Z2HTT3"/>
<feature type="region of interest" description="Disordered" evidence="1">
    <location>
        <begin position="253"/>
        <end position="272"/>
    </location>
</feature>
<dbReference type="Proteomes" id="UP000314294">
    <property type="component" value="Unassembled WGS sequence"/>
</dbReference>
<comment type="caution">
    <text evidence="2">The sequence shown here is derived from an EMBL/GenBank/DDBJ whole genome shotgun (WGS) entry which is preliminary data.</text>
</comment>
<evidence type="ECO:0000313" key="2">
    <source>
        <dbReference type="EMBL" id="TNN69256.1"/>
    </source>
</evidence>
<feature type="compositionally biased region" description="Basic and acidic residues" evidence="1">
    <location>
        <begin position="260"/>
        <end position="272"/>
    </location>
</feature>
<reference evidence="2 3" key="1">
    <citation type="submission" date="2019-03" db="EMBL/GenBank/DDBJ databases">
        <title>First draft genome of Liparis tanakae, snailfish: a comprehensive survey of snailfish specific genes.</title>
        <authorList>
            <person name="Kim W."/>
            <person name="Song I."/>
            <person name="Jeong J.-H."/>
            <person name="Kim D."/>
            <person name="Kim S."/>
            <person name="Ryu S."/>
            <person name="Song J.Y."/>
            <person name="Lee S.K."/>
        </authorList>
    </citation>
    <scope>NUCLEOTIDE SEQUENCE [LARGE SCALE GENOMIC DNA]</scope>
    <source>
        <tissue evidence="2">Muscle</tissue>
    </source>
</reference>
<protein>
    <submittedName>
        <fullName evidence="2">Uncharacterized protein</fullName>
    </submittedName>
</protein>
<accession>A0A4Z2HTT3</accession>
<organism evidence="2 3">
    <name type="scientific">Liparis tanakae</name>
    <name type="common">Tanaka's snailfish</name>
    <dbReference type="NCBI Taxonomy" id="230148"/>
    <lineage>
        <taxon>Eukaryota</taxon>
        <taxon>Metazoa</taxon>
        <taxon>Chordata</taxon>
        <taxon>Craniata</taxon>
        <taxon>Vertebrata</taxon>
        <taxon>Euteleostomi</taxon>
        <taxon>Actinopterygii</taxon>
        <taxon>Neopterygii</taxon>
        <taxon>Teleostei</taxon>
        <taxon>Neoteleostei</taxon>
        <taxon>Acanthomorphata</taxon>
        <taxon>Eupercaria</taxon>
        <taxon>Perciformes</taxon>
        <taxon>Cottioidei</taxon>
        <taxon>Cottales</taxon>
        <taxon>Liparidae</taxon>
        <taxon>Liparis</taxon>
    </lineage>
</organism>
<sequence>MSPDVHSGAGLTSTTVLFLGHWVQQKDAQARSLYYTTVVQEEKAESDCVGMAFKVPDLIAEGSCEVFAALINETLHEKSGSALTGPPAASEASVQQSLTIGRKMICAHLGHSDGEAEDDDERRRRQRCGTLTAASHFKKKSDRPINPEAPEGSIPTCGLQALLSALFDQLFHLLHEAQAELILPRQGDTLHRHGQTLASGDSLTQTQHAVSQQAANHQHHSRLPPSTEQRWNYDALIVPQLLLILCRHSGNGNDAGGEDEALRGERNFSDAD</sequence>